<dbReference type="RefSeq" id="WP_377094874.1">
    <property type="nucleotide sequence ID" value="NZ_JBHSJM010000001.1"/>
</dbReference>
<evidence type="ECO:0000313" key="1">
    <source>
        <dbReference type="EMBL" id="MFD2275129.1"/>
    </source>
</evidence>
<keyword evidence="2" id="KW-1185">Reference proteome</keyword>
<gene>
    <name evidence="1" type="ORF">ACFSQZ_01490</name>
</gene>
<protein>
    <submittedName>
        <fullName evidence="1">DUF932 domain-containing protein</fullName>
    </submittedName>
</protein>
<reference evidence="2" key="1">
    <citation type="journal article" date="2019" name="Int. J. Syst. Evol. Microbiol.">
        <title>The Global Catalogue of Microorganisms (GCM) 10K type strain sequencing project: providing services to taxonomists for standard genome sequencing and annotation.</title>
        <authorList>
            <consortium name="The Broad Institute Genomics Platform"/>
            <consortium name="The Broad Institute Genome Sequencing Center for Infectious Disease"/>
            <person name="Wu L."/>
            <person name="Ma J."/>
        </authorList>
    </citation>
    <scope>NUCLEOTIDE SEQUENCE [LARGE SCALE GENOMIC DNA]</scope>
    <source>
        <strain evidence="2">JCM 16545</strain>
    </source>
</reference>
<dbReference type="InterPro" id="IPR026325">
    <property type="entry name" value="DUF932"/>
</dbReference>
<dbReference type="Proteomes" id="UP001597297">
    <property type="component" value="Unassembled WGS sequence"/>
</dbReference>
<accession>A0ABW5E3Y1</accession>
<organism evidence="1 2">
    <name type="scientific">Rubritalea spongiae</name>
    <dbReference type="NCBI Taxonomy" id="430797"/>
    <lineage>
        <taxon>Bacteria</taxon>
        <taxon>Pseudomonadati</taxon>
        <taxon>Verrucomicrobiota</taxon>
        <taxon>Verrucomicrobiia</taxon>
        <taxon>Verrucomicrobiales</taxon>
        <taxon>Rubritaleaceae</taxon>
        <taxon>Rubritalea</taxon>
    </lineage>
</organism>
<dbReference type="Pfam" id="PF06067">
    <property type="entry name" value="DUF932"/>
    <property type="match status" value="1"/>
</dbReference>
<sequence length="257" mass="29441">MINTLDVEAVPAPRNNNLLLHCGANTVERREVYRTPSPDSTATWFPMPHRHLLEEVESQLWDSGLEIKSETHALSHEGDRYFGIIEVCKHGLDHDDYSWIIGIRNSHDKTYPAGLVAGTRVFVCDNLAFSGMVKIQRKHTRFAARDLRHLTNRAIGKLSNRLQRLDERIDRYKNARVTDVMAHDMIVRAVDAKALTNSQIPEVVEQWRKPSHDCFKRRNAWSLFNAFTEATKKLNPALQVQRGEALQGLFDAKYALC</sequence>
<name>A0ABW5E3Y1_9BACT</name>
<evidence type="ECO:0000313" key="2">
    <source>
        <dbReference type="Proteomes" id="UP001597297"/>
    </source>
</evidence>
<dbReference type="EMBL" id="JBHUJC010000003">
    <property type="protein sequence ID" value="MFD2275129.1"/>
    <property type="molecule type" value="Genomic_DNA"/>
</dbReference>
<comment type="caution">
    <text evidence="1">The sequence shown here is derived from an EMBL/GenBank/DDBJ whole genome shotgun (WGS) entry which is preliminary data.</text>
</comment>
<proteinExistence type="predicted"/>